<dbReference type="InterPro" id="IPR016181">
    <property type="entry name" value="Acyl_CoA_acyltransferase"/>
</dbReference>
<evidence type="ECO:0000313" key="1">
    <source>
        <dbReference type="EMBL" id="MCT7398625.1"/>
    </source>
</evidence>
<organism evidence="1 2">
    <name type="scientific">Eubacterium album</name>
    <dbReference type="NCBI Taxonomy" id="2978477"/>
    <lineage>
        <taxon>Bacteria</taxon>
        <taxon>Bacillati</taxon>
        <taxon>Bacillota</taxon>
        <taxon>Clostridia</taxon>
        <taxon>Eubacteriales</taxon>
        <taxon>Eubacteriaceae</taxon>
        <taxon>Eubacterium</taxon>
    </lineage>
</organism>
<evidence type="ECO:0008006" key="3">
    <source>
        <dbReference type="Google" id="ProtNLM"/>
    </source>
</evidence>
<dbReference type="SUPFAM" id="SSF55729">
    <property type="entry name" value="Acyl-CoA N-acyltransferases (Nat)"/>
    <property type="match status" value="1"/>
</dbReference>
<dbReference type="Gene3D" id="3.40.630.30">
    <property type="match status" value="1"/>
</dbReference>
<reference evidence="1" key="1">
    <citation type="submission" date="2022-09" db="EMBL/GenBank/DDBJ databases">
        <title>Eubacterium sp. LFL-14 isolated from human feces.</title>
        <authorList>
            <person name="Liu F."/>
        </authorList>
    </citation>
    <scope>NUCLEOTIDE SEQUENCE</scope>
    <source>
        <strain evidence="1">LFL-14</strain>
    </source>
</reference>
<gene>
    <name evidence="1" type="ORF">N5B56_05920</name>
</gene>
<sequence length="150" mass="17482">MQNDNCIVGDNVELCSLNSENRDEYLKVFKIAFNFAELFSTSEELWRTMSGMIRTDSDRIVRFAIKNSNDKRSCGYINYEFEKDMPSIDIAIESKYRNNGYGYEVAKLLCEYLLSQKKLMLFCGTLCLKMQRQFELLKSLVENKSMGKVL</sequence>
<proteinExistence type="predicted"/>
<keyword evidence="2" id="KW-1185">Reference proteome</keyword>
<dbReference type="Proteomes" id="UP001431199">
    <property type="component" value="Unassembled WGS sequence"/>
</dbReference>
<dbReference type="EMBL" id="JAODBU010000005">
    <property type="protein sequence ID" value="MCT7398625.1"/>
    <property type="molecule type" value="Genomic_DNA"/>
</dbReference>
<accession>A0ABT2LZC6</accession>
<comment type="caution">
    <text evidence="1">The sequence shown here is derived from an EMBL/GenBank/DDBJ whole genome shotgun (WGS) entry which is preliminary data.</text>
</comment>
<protein>
    <recommendedName>
        <fullName evidence="3">N-acetyltransferase domain-containing protein</fullName>
    </recommendedName>
</protein>
<evidence type="ECO:0000313" key="2">
    <source>
        <dbReference type="Proteomes" id="UP001431199"/>
    </source>
</evidence>
<name>A0ABT2LZC6_9FIRM</name>
<dbReference type="RefSeq" id="WP_260978564.1">
    <property type="nucleotide sequence ID" value="NZ_JAODBU010000005.1"/>
</dbReference>